<proteinExistence type="predicted"/>
<dbReference type="AlphaFoldDB" id="A0A1N7KEE3"/>
<dbReference type="GO" id="GO:0006508">
    <property type="term" value="P:proteolysis"/>
    <property type="evidence" value="ECO:0007669"/>
    <property type="project" value="InterPro"/>
</dbReference>
<feature type="domain" description="Secretion system C-terminal sorting" evidence="3">
    <location>
        <begin position="342"/>
        <end position="410"/>
    </location>
</feature>
<evidence type="ECO:0000313" key="5">
    <source>
        <dbReference type="Proteomes" id="UP000185781"/>
    </source>
</evidence>
<keyword evidence="4" id="KW-0031">Aminopeptidase</keyword>
<dbReference type="Pfam" id="PF04389">
    <property type="entry name" value="Peptidase_M28"/>
    <property type="match status" value="1"/>
</dbReference>
<dbReference type="GO" id="GO:0008235">
    <property type="term" value="F:metalloexopeptidase activity"/>
    <property type="evidence" value="ECO:0007669"/>
    <property type="project" value="InterPro"/>
</dbReference>
<sequence>MFRIFLLLHLYTNQITKINNKMKKTSTFLLFSLSALSFNAQSFIQAYQDRANMVTQTNITTNLQNFANLGIKTTGSTANNNAFNWLKNKYLAFGYSSNQISEDAFTYNGKSSKNLIITKTGTVYPNKYVIICGHFDSINGPGVNDNGSGTSIILEAARILKDVPTEYSIKFIHFSGEEQGLIGSSHYVNNVVYQNNIKKLDIKLVFNLDQVGGKMGNNNNTIYCDEDQGGLSSNNAASANVTQQLRNCTALYSPLLTAVDPAEATDYIPFERKGEIITGFFEKIRSNYPHTSNDTFANTDPVYIYNVAKASLGALQHFAVAANSLLKKEVLLSGNSLESIKIYPNPAKDYLNIELPEDVKDFSLEISDINGRLFLNKENETKVNVSELPNGTYIATIKTKDQKALRKIIIGK</sequence>
<dbReference type="GO" id="GO:0004177">
    <property type="term" value="F:aminopeptidase activity"/>
    <property type="evidence" value="ECO:0007669"/>
    <property type="project" value="UniProtKB-KW"/>
</dbReference>
<dbReference type="PANTHER" id="PTHR12147:SF26">
    <property type="entry name" value="PEPTIDASE M28 DOMAIN-CONTAINING PROTEIN"/>
    <property type="match status" value="1"/>
</dbReference>
<evidence type="ECO:0000313" key="4">
    <source>
        <dbReference type="EMBL" id="SIS59947.1"/>
    </source>
</evidence>
<organism evidence="4 5">
    <name type="scientific">Chryseobacterium gambrini</name>
    <dbReference type="NCBI Taxonomy" id="373672"/>
    <lineage>
        <taxon>Bacteria</taxon>
        <taxon>Pseudomonadati</taxon>
        <taxon>Bacteroidota</taxon>
        <taxon>Flavobacteriia</taxon>
        <taxon>Flavobacteriales</taxon>
        <taxon>Weeksellaceae</taxon>
        <taxon>Chryseobacterium group</taxon>
        <taxon>Chryseobacterium</taxon>
    </lineage>
</organism>
<dbReference type="STRING" id="373672.SAMN05421785_101433"/>
<feature type="domain" description="Peptidase M28" evidence="2">
    <location>
        <begin position="114"/>
        <end position="310"/>
    </location>
</feature>
<evidence type="ECO:0000259" key="2">
    <source>
        <dbReference type="Pfam" id="PF04389"/>
    </source>
</evidence>
<keyword evidence="4" id="KW-0645">Protease</keyword>
<keyword evidence="1" id="KW-0732">Signal</keyword>
<dbReference type="InterPro" id="IPR007484">
    <property type="entry name" value="Peptidase_M28"/>
</dbReference>
<reference evidence="4 5" key="1">
    <citation type="submission" date="2017-01" db="EMBL/GenBank/DDBJ databases">
        <authorList>
            <person name="Mah S.A."/>
            <person name="Swanson W.J."/>
            <person name="Moy G.W."/>
            <person name="Vacquier V.D."/>
        </authorList>
    </citation>
    <scope>NUCLEOTIDE SEQUENCE [LARGE SCALE GENOMIC DNA]</scope>
    <source>
        <strain evidence="4 5">DSM 18014</strain>
    </source>
</reference>
<gene>
    <name evidence="4" type="ORF">SAMN05421785_101433</name>
</gene>
<dbReference type="Proteomes" id="UP000185781">
    <property type="component" value="Unassembled WGS sequence"/>
</dbReference>
<name>A0A1N7KEE3_9FLAO</name>
<protein>
    <submittedName>
        <fullName evidence="4">Aminopeptidase YwaD</fullName>
    </submittedName>
</protein>
<keyword evidence="4" id="KW-0378">Hydrolase</keyword>
<accession>A0A1N7KEE3</accession>
<dbReference type="Pfam" id="PF18962">
    <property type="entry name" value="Por_Secre_tail"/>
    <property type="match status" value="1"/>
</dbReference>
<dbReference type="InterPro" id="IPR026444">
    <property type="entry name" value="Secre_tail"/>
</dbReference>
<dbReference type="PANTHER" id="PTHR12147">
    <property type="entry name" value="METALLOPEPTIDASE M28 FAMILY MEMBER"/>
    <property type="match status" value="1"/>
</dbReference>
<evidence type="ECO:0000259" key="3">
    <source>
        <dbReference type="Pfam" id="PF18962"/>
    </source>
</evidence>
<dbReference type="EMBL" id="FTOV01000001">
    <property type="protein sequence ID" value="SIS59947.1"/>
    <property type="molecule type" value="Genomic_DNA"/>
</dbReference>
<dbReference type="NCBIfam" id="TIGR04183">
    <property type="entry name" value="Por_Secre_tail"/>
    <property type="match status" value="1"/>
</dbReference>
<evidence type="ECO:0000256" key="1">
    <source>
        <dbReference type="ARBA" id="ARBA00022729"/>
    </source>
</evidence>
<dbReference type="InterPro" id="IPR045175">
    <property type="entry name" value="M28_fam"/>
</dbReference>
<dbReference type="Gene3D" id="3.40.630.10">
    <property type="entry name" value="Zn peptidases"/>
    <property type="match status" value="1"/>
</dbReference>
<dbReference type="SUPFAM" id="SSF53187">
    <property type="entry name" value="Zn-dependent exopeptidases"/>
    <property type="match status" value="1"/>
</dbReference>